<dbReference type="InterPro" id="IPR018097">
    <property type="entry name" value="EGF_Ca-bd_CS"/>
</dbReference>
<feature type="domain" description="EGF-like" evidence="9">
    <location>
        <begin position="926"/>
        <end position="962"/>
    </location>
</feature>
<feature type="domain" description="EGF-like" evidence="9">
    <location>
        <begin position="161"/>
        <end position="210"/>
    </location>
</feature>
<keyword evidence="5" id="KW-0677">Repeat</keyword>
<dbReference type="InterPro" id="IPR009030">
    <property type="entry name" value="Growth_fac_rcpt_cys_sf"/>
</dbReference>
<reference evidence="11" key="1">
    <citation type="submission" date="2024-02" db="UniProtKB">
        <authorList>
            <consortium name="WormBaseParasite"/>
        </authorList>
    </citation>
    <scope>IDENTIFICATION</scope>
</reference>
<comment type="caution">
    <text evidence="8">Lacks conserved residue(s) required for the propagation of feature annotation.</text>
</comment>
<evidence type="ECO:0000256" key="5">
    <source>
        <dbReference type="ARBA" id="ARBA00022737"/>
    </source>
</evidence>
<feature type="domain" description="EGF-like" evidence="9">
    <location>
        <begin position="2115"/>
        <end position="2154"/>
    </location>
</feature>
<keyword evidence="2" id="KW-0964">Secreted</keyword>
<feature type="domain" description="EGF-like" evidence="9">
    <location>
        <begin position="2240"/>
        <end position="2286"/>
    </location>
</feature>
<dbReference type="FunFam" id="2.10.25.10:FF:000038">
    <property type="entry name" value="Fibrillin 2"/>
    <property type="match status" value="2"/>
</dbReference>
<dbReference type="Gene3D" id="2.90.20.10">
    <property type="entry name" value="Plasmodium vivax P25 domain"/>
    <property type="match status" value="5"/>
</dbReference>
<feature type="domain" description="EGF-like" evidence="9">
    <location>
        <begin position="1562"/>
        <end position="1603"/>
    </location>
</feature>
<dbReference type="FunFam" id="2.10.25.10:FF:000005">
    <property type="entry name" value="Fibrillin 2"/>
    <property type="match status" value="1"/>
</dbReference>
<feature type="domain" description="EGF-like" evidence="9">
    <location>
        <begin position="1521"/>
        <end position="1557"/>
    </location>
</feature>
<dbReference type="InterPro" id="IPR000742">
    <property type="entry name" value="EGF"/>
</dbReference>
<dbReference type="InterPro" id="IPR049883">
    <property type="entry name" value="NOTCH1_EGF-like"/>
</dbReference>
<feature type="domain" description="EGF-like" evidence="9">
    <location>
        <begin position="543"/>
        <end position="583"/>
    </location>
</feature>
<dbReference type="PROSITE" id="PS01187">
    <property type="entry name" value="EGF_CA"/>
    <property type="match status" value="10"/>
</dbReference>
<sequence length="2867" mass="316963">MEALSSTNRQKSATQPFTEYCNELNPDDPNNDGWFGEYPHTDNDDVCGIRAIFPTSDRCWGKWLGVSESELCDVGNGGVAKVNGTLYCGCAEGFQYTISVGASACTPIQPPCESCHFDCHISSKCLPLGDTSFVCARCNSELGFEDVSIQPGVQPGKSCRDVDECSKDNDCDQNAACVNQEVLSNSYRFKYTCICKKGWRGMNETGTKCHPCRDENECRIPGICGAGAECQNTDGSYICKCKDGYQKGPDGKCVDVDECSQSPCGRYSNCTNTEGSYICQCLPGFKDVPMPWTIKPQVNCLLDKEYHCKKCCSATTVCVETNSQFQCQCKKNHLYVDGQRCKPKVWCENNADCAPQPKGLCVELNPPGSGYKCKCQENYEGDGKKCIATNVCAREAPCTLVAHADCFSQNEKNYFCKCEPGYVRQMAEEGNPKAPCYSVNSSQVNNCSICDLATQDCRPVLDLLGQPDPNFKSCYCKDGYEPRKDGKPGCTNTNECLFEDMNNCDPIRARCIDKIPHLDGGLKFECKCLPGYKGPGTRNTCQNINECEENPKLPCAGQHMKCKDIVGSYECYCEQGYTMIAGTMVCLDVDECRAHPCPPNAECFNKDGSYECRCAKGFKSTGELLPDGNGTCIDVNECDEFPTLYNKSACNTEASTCRNTPGSWECECKRPFYKPCGEDCEGDSTCSDDKCVCGSCVDIDTPPYYKCLCPYGSFTPNDTICLDQKYCDGGDYHCGDFGECVDRECVCAENYEWLTFPGPYTPETMKDRPGCSPINLCDRQGCPASDMKCTPLDSHPFKRCECPLGTKYSRELVACIDIDECTEEVFKVDCPIHSHCHNYNGTYACECDPGFFNENIDPKTRAQSPLCKNKDECKNGQNNCSRIPNSFCKDETPGFSCQCKPGYFKSVDRTRSCGRGKHCLAETCMDVDECRNTICPEHSKCHNTDGSYYCECEPGYKMENGVCCRVNYCNGEGGGHNCTRFEKCVLTENFFKCECIEGYEHNLASNNCTWVPICDTPKDTCKPRNMKCIDDATNGRHVCQCGQHQKFINNKCIDIVPCTLYPCPKGDQNICKNDKTQADGYRCDCAKDYKKNPKCAGHPNNCSCIPENLCEKYPCRKDSQCQWKNGERVCKCNDGFAMAQLKEECLSTDGCTLPNGKPRCSPSTEDCQPTGPGAARCICKTDAIQVGEKCVPNPCNNNTACPVDATKWQTFDKNGVPICTCQCPTGMSFENGKCTQVDPCGCRPLMPPCKKATACESAEQECRVWDGEAHCDCPIGYQYDPVTKTCPDYNECKNNTFCPPDTSCKNLEGSYQCICLKRGQVFDPIIQQCIPDTGCSEEAHCSDDLNKKCQRVGNDQIYCVCQEPYQGSGKPGEPCTPIDYCNLPQYKNICGNVTGSVKIIDPIGKTCKCSCKNGCEAIFEAAESSKVKECRDIDECSRSPQICANRLNTKCQNNANLCGGYDCVCLERYQMNNQTSACEAIDYCKERRVNCGSNAKCEPRTGACKCDPGYQWDHITKQCIDINECDLWPCKEHELCNNLVGSYECLCDAGFVRLASDGPCVDDNECAHPVKPCPEHSVCQNLIGGFRCDCNTGYFQNGEFDCATNSTICDTCPVNSHCIRTIAKNTIYNCTCDDGFRLDGTECKNINECDELKPCHKNATCTDLIPGYKCECNKPLVGNGVTDCSLPDFCDPQSGYLDCPADSKCSPKYPGYTSKKGKLHYVDCKCTLSGFKFNEETRTCEDINECDKPDACPTKAVCNNKIGSYECLCSAGYAWNPDTNQCDNINECHCTAAGCYDKNKCSMQVGRCQDTDGSWTCVCNANYGHPKSTNDSQTCERITYCRTELDDCDKETTVCKETDTGFICVCKGKGLRYVPNTNNKKCEDINECIENTHTCGPFQQCTNKLDGFYCNCTNDIPTNDPNTCAPVSDCPKPLDCGPYGFSKMENGQCRCKCNNRYQWNEKEQTCIPYNSCDLAYECPLNSDCKIVQRQNETKDGSPGAAGTYAACVCRTGYEMINFQCHQNNICKEQPTICGLDAQCLPDSIEPYKNTLVFVPTEQWFIKRSMDRGVRKLSDCDKRNPCDPNSAICSVMKSSVRCDCKPGFEGIGTLESPCLPVKICEKYNPCSKFAHCTEANGVARCECNKGYTGNGTYCKDVNECDGVNDCFPGALCTNTQGSYVCKCPEDYEGDGKTCTPIKYCENKLDKCDRRSTNCQQEKVGYTCQCKGGFKKSYNNKYQCDDIDECHPMNPCPIHAATKIPHKCINSIGSYSCECSNGYVNIDSTHCKDVDECTHDPCLANSECINLEGTFKCLCDEGYNRTVTGEGPLDYCCDIFPICEKRPEICDRAVSTCNMVPYKPAYTCDCKPGYAKKDPNGLCEDIDECTSDAKVIDHMKNKGSNVTCTNKIGSYELNCKIGYKSVEDKTTELLVCGPVNECAEDPAYTKALDVIEQFKKKVMNKEPVTMNDLTKSLPSAEKLDSAYAKCLETQRFPMCVDFDYESGSNTQLFEEESPDELKEYKGFGCRCADGSDPTKNGDWMECQQSICRCLGANVDPKCMNGVPGQCQCKQDPVKKYYKRYDKAGNLYCSENQCDVNTNLIAVANGFNTRIKCENGRLIVPAGWEIVEGSSNQMEYMIKDIDECAKSNPCCDDQNCKGPNCVKCFNTPGSYECKISTTSGDFSCVSGKFDGKTCLCAEAVCNVKKAWFYDCTGCNVTSRTFANDNRSVCSNILKEDGSGFKTFKSMKDLLASTCDVYLNGGQGYCAMNIRGDANKTTDQPTFNYFGECNEAVAPKCESGVVPSRTSTISGLPKELYICYYGPTNTYGDVPAGATTTNVISTLSCQNQFSSKNWAFQQIGNTLEQKKVKVA</sequence>
<evidence type="ECO:0000256" key="1">
    <source>
        <dbReference type="ARBA" id="ARBA00004613"/>
    </source>
</evidence>
<evidence type="ECO:0000259" key="9">
    <source>
        <dbReference type="PROSITE" id="PS50026"/>
    </source>
</evidence>
<comment type="subcellular location">
    <subcellularLocation>
        <location evidence="1">Secreted</location>
    </subcellularLocation>
</comment>
<dbReference type="Proteomes" id="UP000887575">
    <property type="component" value="Unassembled WGS sequence"/>
</dbReference>
<keyword evidence="7" id="KW-0325">Glycoprotein</keyword>
<keyword evidence="6" id="KW-1015">Disulfide bond</keyword>
<feature type="domain" description="EGF-like" evidence="9">
    <location>
        <begin position="1645"/>
        <end position="1685"/>
    </location>
</feature>
<feature type="domain" description="EGF-like" evidence="9">
    <location>
        <begin position="817"/>
        <end position="857"/>
    </location>
</feature>
<dbReference type="SMART" id="SM00181">
    <property type="entry name" value="EGF"/>
    <property type="match status" value="40"/>
</dbReference>
<accession>A0AAF3F5G0</accession>
<dbReference type="PANTHER" id="PTHR24039">
    <property type="entry name" value="FIBRILLIN-RELATED"/>
    <property type="match status" value="1"/>
</dbReference>
<proteinExistence type="predicted"/>
<evidence type="ECO:0000256" key="2">
    <source>
        <dbReference type="ARBA" id="ARBA00022525"/>
    </source>
</evidence>
<dbReference type="InterPro" id="IPR001881">
    <property type="entry name" value="EGF-like_Ca-bd_dom"/>
</dbReference>
<evidence type="ECO:0000256" key="7">
    <source>
        <dbReference type="ARBA" id="ARBA00023180"/>
    </source>
</evidence>
<organism evidence="10 11">
    <name type="scientific">Mesorhabditis belari</name>
    <dbReference type="NCBI Taxonomy" id="2138241"/>
    <lineage>
        <taxon>Eukaryota</taxon>
        <taxon>Metazoa</taxon>
        <taxon>Ecdysozoa</taxon>
        <taxon>Nematoda</taxon>
        <taxon>Chromadorea</taxon>
        <taxon>Rhabditida</taxon>
        <taxon>Rhabditina</taxon>
        <taxon>Rhabditomorpha</taxon>
        <taxon>Rhabditoidea</taxon>
        <taxon>Rhabditidae</taxon>
        <taxon>Mesorhabditinae</taxon>
        <taxon>Mesorhabditis</taxon>
    </lineage>
</organism>
<feature type="domain" description="EGF-like" evidence="9">
    <location>
        <begin position="588"/>
        <end position="623"/>
    </location>
</feature>
<evidence type="ECO:0000313" key="11">
    <source>
        <dbReference type="WBParaSite" id="MBELARI_LOCUS21009"/>
    </source>
</evidence>
<evidence type="ECO:0000256" key="8">
    <source>
        <dbReference type="PROSITE-ProRule" id="PRU00076"/>
    </source>
</evidence>
<feature type="domain" description="EGF-like" evidence="9">
    <location>
        <begin position="492"/>
        <end position="542"/>
    </location>
</feature>
<evidence type="ECO:0000256" key="6">
    <source>
        <dbReference type="ARBA" id="ARBA00023157"/>
    </source>
</evidence>
<feature type="domain" description="EGF-like" evidence="9">
    <location>
        <begin position="2071"/>
        <end position="2109"/>
    </location>
</feature>
<evidence type="ECO:0000256" key="4">
    <source>
        <dbReference type="ARBA" id="ARBA00022729"/>
    </source>
</evidence>
<dbReference type="GO" id="GO:0005509">
    <property type="term" value="F:calcium ion binding"/>
    <property type="evidence" value="ECO:0007669"/>
    <property type="project" value="InterPro"/>
</dbReference>
<dbReference type="GO" id="GO:0005576">
    <property type="term" value="C:extracellular region"/>
    <property type="evidence" value="ECO:0007669"/>
    <property type="project" value="UniProtKB-SubCell"/>
</dbReference>
<protein>
    <recommendedName>
        <fullName evidence="9">EGF-like domain-containing protein</fullName>
    </recommendedName>
</protein>
<dbReference type="FunFam" id="2.10.25.10:FF:000014">
    <property type="entry name" value="Latent-transforming growth factor beta-binding protein 3"/>
    <property type="match status" value="1"/>
</dbReference>
<name>A0AAF3F5G0_9BILA</name>
<dbReference type="WBParaSite" id="MBELARI_LOCUS21009">
    <property type="protein sequence ID" value="MBELARI_LOCUS21009"/>
    <property type="gene ID" value="MBELARI_LOCUS21009"/>
</dbReference>
<keyword evidence="4" id="KW-0732">Signal</keyword>
<feature type="domain" description="EGF-like" evidence="9">
    <location>
        <begin position="255"/>
        <end position="288"/>
    </location>
</feature>
<dbReference type="Gene3D" id="2.10.25.10">
    <property type="entry name" value="Laminin"/>
    <property type="match status" value="19"/>
</dbReference>
<feature type="domain" description="EGF-like" evidence="9">
    <location>
        <begin position="214"/>
        <end position="254"/>
    </location>
</feature>
<keyword evidence="3 8" id="KW-0245">EGF-like domain</keyword>
<dbReference type="CDD" id="cd00054">
    <property type="entry name" value="EGF_CA"/>
    <property type="match status" value="10"/>
</dbReference>
<evidence type="ECO:0000256" key="3">
    <source>
        <dbReference type="ARBA" id="ARBA00022536"/>
    </source>
</evidence>
<dbReference type="PROSITE" id="PS50026">
    <property type="entry name" value="EGF_3"/>
    <property type="match status" value="17"/>
</dbReference>
<keyword evidence="10" id="KW-1185">Reference proteome</keyword>
<dbReference type="SUPFAM" id="SSF57196">
    <property type="entry name" value="EGF/Laminin"/>
    <property type="match status" value="4"/>
</dbReference>
<dbReference type="SMART" id="SM00179">
    <property type="entry name" value="EGF_CA"/>
    <property type="match status" value="24"/>
</dbReference>
<feature type="domain" description="EGF-like" evidence="9">
    <location>
        <begin position="2155"/>
        <end position="2194"/>
    </location>
</feature>
<dbReference type="PROSITE" id="PS01186">
    <property type="entry name" value="EGF_2"/>
    <property type="match status" value="7"/>
</dbReference>
<feature type="domain" description="EGF-like" evidence="9">
    <location>
        <begin position="1742"/>
        <end position="1783"/>
    </location>
</feature>
<dbReference type="Pfam" id="PF07645">
    <property type="entry name" value="EGF_CA"/>
    <property type="match status" value="15"/>
</dbReference>
<evidence type="ECO:0000313" key="10">
    <source>
        <dbReference type="Proteomes" id="UP000887575"/>
    </source>
</evidence>
<dbReference type="PROSITE" id="PS00010">
    <property type="entry name" value="ASX_HYDROXYL"/>
    <property type="match status" value="16"/>
</dbReference>
<feature type="domain" description="EGF-like" evidence="9">
    <location>
        <begin position="2287"/>
        <end position="2323"/>
    </location>
</feature>
<dbReference type="InterPro" id="IPR000152">
    <property type="entry name" value="EGF-type_Asp/Asn_hydroxyl_site"/>
</dbReference>
<dbReference type="SUPFAM" id="SSF57184">
    <property type="entry name" value="Growth factor receptor domain"/>
    <property type="match status" value="6"/>
</dbReference>